<keyword evidence="7 16" id="KW-0863">Zinc-finger</keyword>
<dbReference type="InterPro" id="IPR038098">
    <property type="entry name" value="PHF12_MRG-bd_sf"/>
</dbReference>
<keyword evidence="4" id="KW-0597">Phosphoprotein</keyword>
<dbReference type="PROSITE" id="PS01359">
    <property type="entry name" value="ZF_PHD_1"/>
    <property type="match status" value="1"/>
</dbReference>
<dbReference type="CDD" id="cd15533">
    <property type="entry name" value="PHD1_PHF12"/>
    <property type="match status" value="1"/>
</dbReference>
<evidence type="ECO:0000256" key="7">
    <source>
        <dbReference type="ARBA" id="ARBA00022771"/>
    </source>
</evidence>
<keyword evidence="6" id="KW-0677">Repeat</keyword>
<organism evidence="20 21">
    <name type="scientific">Patiria miniata</name>
    <name type="common">Bat star</name>
    <name type="synonym">Asterina miniata</name>
    <dbReference type="NCBI Taxonomy" id="46514"/>
    <lineage>
        <taxon>Eukaryota</taxon>
        <taxon>Metazoa</taxon>
        <taxon>Echinodermata</taxon>
        <taxon>Eleutherozoa</taxon>
        <taxon>Asterozoa</taxon>
        <taxon>Asteroidea</taxon>
        <taxon>Valvatacea</taxon>
        <taxon>Valvatida</taxon>
        <taxon>Asterinidae</taxon>
        <taxon>Patiria</taxon>
    </lineage>
</organism>
<dbReference type="InterPro" id="IPR011011">
    <property type="entry name" value="Znf_FYVE_PHD"/>
</dbReference>
<evidence type="ECO:0000313" key="21">
    <source>
        <dbReference type="Proteomes" id="UP000887568"/>
    </source>
</evidence>
<evidence type="ECO:0000256" key="10">
    <source>
        <dbReference type="ARBA" id="ARBA00023015"/>
    </source>
</evidence>
<feature type="compositionally biased region" description="Polar residues" evidence="17">
    <location>
        <begin position="199"/>
        <end position="215"/>
    </location>
</feature>
<dbReference type="InterPro" id="IPR000253">
    <property type="entry name" value="FHA_dom"/>
</dbReference>
<dbReference type="Pfam" id="PF16737">
    <property type="entry name" value="PHF12_MRG_bd"/>
    <property type="match status" value="1"/>
</dbReference>
<dbReference type="CDD" id="cd22703">
    <property type="entry name" value="FHA_PHF12"/>
    <property type="match status" value="1"/>
</dbReference>
<dbReference type="CDD" id="cd15534">
    <property type="entry name" value="PHD2_PHF12_Rco1"/>
    <property type="match status" value="1"/>
</dbReference>
<feature type="compositionally biased region" description="Polar residues" evidence="17">
    <location>
        <begin position="738"/>
        <end position="751"/>
    </location>
</feature>
<keyword evidence="2" id="KW-0678">Repressor</keyword>
<evidence type="ECO:0000256" key="6">
    <source>
        <dbReference type="ARBA" id="ARBA00022737"/>
    </source>
</evidence>
<dbReference type="Gene3D" id="6.10.20.60">
    <property type="entry name" value="PHD finger protein 12"/>
    <property type="match status" value="1"/>
</dbReference>
<dbReference type="InterPro" id="IPR042163">
    <property type="entry name" value="PHF12"/>
</dbReference>
<dbReference type="SUPFAM" id="SSF49879">
    <property type="entry name" value="SMAD/FHA domain"/>
    <property type="match status" value="1"/>
</dbReference>
<evidence type="ECO:0000256" key="17">
    <source>
        <dbReference type="SAM" id="MobiDB-lite"/>
    </source>
</evidence>
<feature type="compositionally biased region" description="Polar residues" evidence="17">
    <location>
        <begin position="615"/>
        <end position="633"/>
    </location>
</feature>
<dbReference type="PROSITE" id="PS50016">
    <property type="entry name" value="ZF_PHD_2"/>
    <property type="match status" value="1"/>
</dbReference>
<feature type="compositionally biased region" description="Low complexity" evidence="17">
    <location>
        <begin position="222"/>
        <end position="232"/>
    </location>
</feature>
<feature type="compositionally biased region" description="Basic and acidic residues" evidence="17">
    <location>
        <begin position="998"/>
        <end position="1020"/>
    </location>
</feature>
<dbReference type="InterPro" id="IPR013083">
    <property type="entry name" value="Znf_RING/FYVE/PHD"/>
</dbReference>
<dbReference type="SMART" id="SM00249">
    <property type="entry name" value="PHD"/>
    <property type="match status" value="2"/>
</dbReference>
<sequence>MTTILYDLDTSGGLMDQIQALVAPPESDEPPRKIRRIREHRRAGRAVNHDNCDSCREGGDLLCCDRCPSAFHLQCCNPPLSDDDLPPGEWLCHKCTVAPEPQDDDTSSVTSSKSEDKQVKFTVVSGKAQPTTAAAAAATTKAPATVAKTAVTVAKTPVVTKTVPAPSKPAMRLNDRLMRENKPCLRLVQLQAYREAQKEVQQAKLQSGRPTTPVASPQPDEPSTSSAPSSRTRLAKRDLKSIQEKNLMDLATIQDSKTKRELRTNQGSTGTDFRPKRDLRLVIDKVDLKLEQAKAPDSPKHVGEIKDPFQMLIKAAEIQNPVQFGLPSSYMTFAPLPGSTRKRRKEELSKNYRKPHEIDNGMVPLPAKVCFQCYKSCRVSPLIQCDYCPLLFHKDCVDPPLTAMPTGRWMCPNHPEHSLPGFQGVHYTERCRIFNEFHGRLDQHAVKLRFMHKIRSTGPPSKHEEKVGKRPALSVPNAIKCQYALPPPMLPLPQEKPRLVCMTPEGFRSSNTVCSQEDQEEWLKSVIGLQTSITRHMVKKQLPKDPIKQKIITTTSFTKAPNQTAAGTTTSSTLVPQGKGRTPSPANADKKQESIVQTNQSKTDAKNKDGKMTNGPVSLQNGPMSANKTTGSKQEGTLNTIVVKEVGVTNHTIVKSKAGESLPHGLKVVTISNKNDSVVNTASAVNGSLLGKSLNSGGKPIIHKIVSTSSASKVLTTGPSTPKTSSHQSVHPHLKVEGSQSQVAKATSSPSAAKVTIATSSGMSLSSAQGKIVTVSNGGGSSKSIVGSSTAAKITTASLSSSPAIINLNSTLQSCVEGSGDVELSKLDERLVQILAWQRLQQLLPQKAVPPSAVAKKFVVHNSTAPTSSNTAGPSQSTAAFTNHIKARAVFCPLTGRGQASPVPMCYRTLHIGTGSDMDVCLSNFGHCNYVSPKHACIFYDENTRHYELINYSEHGTTADNVLYSCDFSDKRSSTPPPASPFVKSVRSYIRKGKRKRESSDGKIKDEEVKEEEEKSKDEEPAMMSATSNHFKRPCSCKVSSSTLIGGSGAGWEGTAILHHGSYVKMGCLQFVFSLTDHALVQNPLDKKPLLNIQKEFPSNSSSS</sequence>
<evidence type="ECO:0000256" key="1">
    <source>
        <dbReference type="ARBA" id="ARBA00004123"/>
    </source>
</evidence>
<evidence type="ECO:0000256" key="14">
    <source>
        <dbReference type="ARBA" id="ARBA00068755"/>
    </source>
</evidence>
<dbReference type="PANTHER" id="PTHR46309:SF1">
    <property type="entry name" value="PHD FINGER PROTEIN 12"/>
    <property type="match status" value="1"/>
</dbReference>
<dbReference type="Proteomes" id="UP000887568">
    <property type="component" value="Unplaced"/>
</dbReference>
<dbReference type="InterPro" id="IPR019787">
    <property type="entry name" value="Znf_PHD-finger"/>
</dbReference>
<keyword evidence="12" id="KW-0539">Nucleus</keyword>
<dbReference type="Pfam" id="PF00628">
    <property type="entry name" value="PHD"/>
    <property type="match status" value="2"/>
</dbReference>
<evidence type="ECO:0000259" key="19">
    <source>
        <dbReference type="PROSITE" id="PS50016"/>
    </source>
</evidence>
<feature type="region of interest" description="Disordered" evidence="17">
    <location>
        <begin position="199"/>
        <end position="274"/>
    </location>
</feature>
<evidence type="ECO:0000256" key="5">
    <source>
        <dbReference type="ARBA" id="ARBA00022723"/>
    </source>
</evidence>
<dbReference type="InterPro" id="IPR019786">
    <property type="entry name" value="Zinc_finger_PHD-type_CS"/>
</dbReference>
<evidence type="ECO:0000259" key="18">
    <source>
        <dbReference type="PROSITE" id="PS50006"/>
    </source>
</evidence>
<feature type="region of interest" description="Disordered" evidence="17">
    <location>
        <begin position="713"/>
        <end position="751"/>
    </location>
</feature>
<dbReference type="FunFam" id="3.30.40.10:FF:000164">
    <property type="entry name" value="PHD finger protein 12"/>
    <property type="match status" value="1"/>
</dbReference>
<protein>
    <recommendedName>
        <fullName evidence="14">PHD finger protein 12</fullName>
    </recommendedName>
    <alternativeName>
        <fullName evidence="15">PHD factor 1</fullName>
    </alternativeName>
</protein>
<feature type="compositionally biased region" description="Basic and acidic residues" evidence="17">
    <location>
        <begin position="235"/>
        <end position="247"/>
    </location>
</feature>
<dbReference type="OrthoDB" id="1919692at2759"/>
<evidence type="ECO:0000256" key="11">
    <source>
        <dbReference type="ARBA" id="ARBA00023163"/>
    </source>
</evidence>
<evidence type="ECO:0000256" key="2">
    <source>
        <dbReference type="ARBA" id="ARBA00022491"/>
    </source>
</evidence>
<accession>A0A914AE94</accession>
<evidence type="ECO:0000256" key="15">
    <source>
        <dbReference type="ARBA" id="ARBA00076589"/>
    </source>
</evidence>
<dbReference type="FunFam" id="3.30.40.10:FF:000154">
    <property type="entry name" value="PHD finger protein 12"/>
    <property type="match status" value="1"/>
</dbReference>
<dbReference type="GO" id="GO:0003714">
    <property type="term" value="F:transcription corepressor activity"/>
    <property type="evidence" value="ECO:0007669"/>
    <property type="project" value="InterPro"/>
</dbReference>
<feature type="region of interest" description="Disordered" evidence="17">
    <location>
        <begin position="561"/>
        <end position="633"/>
    </location>
</feature>
<dbReference type="EnsemblMetazoa" id="XM_038206135.1">
    <property type="protein sequence ID" value="XP_038062063.1"/>
    <property type="gene ID" value="LOC119732569"/>
</dbReference>
<dbReference type="GO" id="GO:0008270">
    <property type="term" value="F:zinc ion binding"/>
    <property type="evidence" value="ECO:0007669"/>
    <property type="project" value="UniProtKB-KW"/>
</dbReference>
<keyword evidence="10" id="KW-0805">Transcription regulation</keyword>
<dbReference type="RefSeq" id="XP_038062063.1">
    <property type="nucleotide sequence ID" value="XM_038206135.1"/>
</dbReference>
<keyword evidence="21" id="KW-1185">Reference proteome</keyword>
<dbReference type="InterPro" id="IPR031966">
    <property type="entry name" value="PHF12_MRG-bd"/>
</dbReference>
<dbReference type="PANTHER" id="PTHR46309">
    <property type="entry name" value="PHD FINGER PROTEIN 12"/>
    <property type="match status" value="1"/>
</dbReference>
<evidence type="ECO:0000313" key="20">
    <source>
        <dbReference type="EnsemblMetazoa" id="XP_038062063.1"/>
    </source>
</evidence>
<feature type="compositionally biased region" description="Polar residues" evidence="17">
    <location>
        <begin position="561"/>
        <end position="575"/>
    </location>
</feature>
<evidence type="ECO:0000256" key="3">
    <source>
        <dbReference type="ARBA" id="ARBA00022499"/>
    </source>
</evidence>
<dbReference type="Gene3D" id="3.30.40.10">
    <property type="entry name" value="Zinc/RING finger domain, C3HC4 (zinc finger)"/>
    <property type="match status" value="2"/>
</dbReference>
<feature type="region of interest" description="Disordered" evidence="17">
    <location>
        <begin position="993"/>
        <end position="1025"/>
    </location>
</feature>
<dbReference type="AlphaFoldDB" id="A0A914AE94"/>
<comment type="subcellular location">
    <subcellularLocation>
        <location evidence="1">Nucleus</location>
    </subcellularLocation>
</comment>
<reference evidence="20" key="1">
    <citation type="submission" date="2022-11" db="UniProtKB">
        <authorList>
            <consortium name="EnsemblMetazoa"/>
        </authorList>
    </citation>
    <scope>IDENTIFICATION</scope>
</reference>
<feature type="compositionally biased region" description="Polar residues" evidence="17">
    <location>
        <begin position="713"/>
        <end position="729"/>
    </location>
</feature>
<dbReference type="GO" id="GO:0000122">
    <property type="term" value="P:negative regulation of transcription by RNA polymerase II"/>
    <property type="evidence" value="ECO:0007669"/>
    <property type="project" value="TreeGrafter"/>
</dbReference>
<evidence type="ECO:0000256" key="4">
    <source>
        <dbReference type="ARBA" id="ARBA00022553"/>
    </source>
</evidence>
<keyword evidence="11" id="KW-0804">Transcription</keyword>
<keyword evidence="5" id="KW-0479">Metal-binding</keyword>
<evidence type="ECO:0000256" key="12">
    <source>
        <dbReference type="ARBA" id="ARBA00023242"/>
    </source>
</evidence>
<dbReference type="SUPFAM" id="SSF57903">
    <property type="entry name" value="FYVE/PHD zinc finger"/>
    <property type="match status" value="2"/>
</dbReference>
<dbReference type="GO" id="GO:0070822">
    <property type="term" value="C:Sin3-type complex"/>
    <property type="evidence" value="ECO:0007669"/>
    <property type="project" value="TreeGrafter"/>
</dbReference>
<keyword evidence="8" id="KW-0862">Zinc</keyword>
<dbReference type="PROSITE" id="PS50006">
    <property type="entry name" value="FHA_DOMAIN"/>
    <property type="match status" value="1"/>
</dbReference>
<keyword evidence="3" id="KW-1017">Isopeptide bond</keyword>
<dbReference type="InterPro" id="IPR001965">
    <property type="entry name" value="Znf_PHD"/>
</dbReference>
<evidence type="ECO:0000256" key="13">
    <source>
        <dbReference type="ARBA" id="ARBA00065785"/>
    </source>
</evidence>
<dbReference type="GeneID" id="119732569"/>
<keyword evidence="9" id="KW-0832">Ubl conjugation</keyword>
<feature type="domain" description="PHD-type" evidence="19">
    <location>
        <begin position="49"/>
        <end position="98"/>
    </location>
</feature>
<evidence type="ECO:0000256" key="16">
    <source>
        <dbReference type="PROSITE-ProRule" id="PRU00146"/>
    </source>
</evidence>
<dbReference type="InterPro" id="IPR008984">
    <property type="entry name" value="SMAD_FHA_dom_sf"/>
</dbReference>
<name>A0A914AE94_PATMI</name>
<evidence type="ECO:0000256" key="8">
    <source>
        <dbReference type="ARBA" id="ARBA00022833"/>
    </source>
</evidence>
<feature type="domain" description="FHA" evidence="18">
    <location>
        <begin position="910"/>
        <end position="964"/>
    </location>
</feature>
<dbReference type="OMA" id="CKVQARA"/>
<evidence type="ECO:0000256" key="9">
    <source>
        <dbReference type="ARBA" id="ARBA00022843"/>
    </source>
</evidence>
<comment type="subunit">
    <text evidence="13">Component of SIN3 complexes. Interacts with SIN3A in a complex composed of HDAC1, SAP30 and SIN3A. Component of the SIN3B complex, which includes SIN3B, HDAC2 or HDAC1, PHF12 and MORF4L1; interacts directly with all subunits. Interacts with TLE5.</text>
</comment>
<proteinExistence type="predicted"/>